<protein>
    <submittedName>
        <fullName evidence="1">Uncharacterized protein</fullName>
    </submittedName>
</protein>
<keyword evidence="2" id="KW-1185">Reference proteome</keyword>
<sequence>MKVYDEVYFKIELEYYLQANKGCVLKLRSGKFNLSKPSEAILTINLIKESKISGNEIKKKIMEQNSV</sequence>
<dbReference type="Proteomes" id="UP000053087">
    <property type="component" value="Chromosome"/>
</dbReference>
<name>A0A660HPE6_9EURY</name>
<evidence type="ECO:0000313" key="2">
    <source>
        <dbReference type="Proteomes" id="UP000053087"/>
    </source>
</evidence>
<dbReference type="GeneID" id="53686871"/>
<dbReference type="RefSeq" id="WP_054299967.1">
    <property type="nucleotide sequence ID" value="NZ_CP032683.1"/>
</dbReference>
<gene>
    <name evidence="1" type="ORF">AOB57_002060</name>
</gene>
<dbReference type="KEGG" id="mfz:AOB57_002060"/>
<dbReference type="AlphaFoldDB" id="A0A660HPE6"/>
<dbReference type="EMBL" id="CP032683">
    <property type="protein sequence ID" value="AYK14140.1"/>
    <property type="molecule type" value="Genomic_DNA"/>
</dbReference>
<evidence type="ECO:0000313" key="1">
    <source>
        <dbReference type="EMBL" id="AYK14140.1"/>
    </source>
</evidence>
<proteinExistence type="predicted"/>
<reference evidence="1 2" key="1">
    <citation type="journal article" date="2016" name="Int. J. Syst. Evol. Microbiol.">
        <title>Methanosarcina flavescens sp. nov., a methanogenic archaeon isolated from a full-scale anaerobic digester.</title>
        <authorList>
            <person name="Kern T."/>
            <person name="Fischer M.A."/>
            <person name="Deppenmeier U."/>
            <person name="Schmitz R.A."/>
            <person name="Rother M."/>
        </authorList>
    </citation>
    <scope>NUCLEOTIDE SEQUENCE [LARGE SCALE GENOMIC DNA]</scope>
    <source>
        <strain evidence="1 2">E03.2</strain>
    </source>
</reference>
<accession>A0A660HPE6</accession>
<organism evidence="1 2">
    <name type="scientific">Methanosarcina flavescens</name>
    <dbReference type="NCBI Taxonomy" id="1715806"/>
    <lineage>
        <taxon>Archaea</taxon>
        <taxon>Methanobacteriati</taxon>
        <taxon>Methanobacteriota</taxon>
        <taxon>Stenosarchaea group</taxon>
        <taxon>Methanomicrobia</taxon>
        <taxon>Methanosarcinales</taxon>
        <taxon>Methanosarcinaceae</taxon>
        <taxon>Methanosarcina</taxon>
    </lineage>
</organism>